<protein>
    <submittedName>
        <fullName evidence="1">Uncharacterized protein</fullName>
    </submittedName>
</protein>
<evidence type="ECO:0000313" key="2">
    <source>
        <dbReference type="Proteomes" id="UP001057402"/>
    </source>
</evidence>
<reference evidence="2" key="1">
    <citation type="journal article" date="2023" name="Front. Plant Sci.">
        <title>Chromosomal-level genome assembly of Melastoma candidum provides insights into trichome evolution.</title>
        <authorList>
            <person name="Zhong Y."/>
            <person name="Wu W."/>
            <person name="Sun C."/>
            <person name="Zou P."/>
            <person name="Liu Y."/>
            <person name="Dai S."/>
            <person name="Zhou R."/>
        </authorList>
    </citation>
    <scope>NUCLEOTIDE SEQUENCE [LARGE SCALE GENOMIC DNA]</scope>
</reference>
<keyword evidence="2" id="KW-1185">Reference proteome</keyword>
<gene>
    <name evidence="1" type="ORF">MLD38_026964</name>
</gene>
<dbReference type="Proteomes" id="UP001057402">
    <property type="component" value="Chromosome 7"/>
</dbReference>
<name>A0ACB9P079_9MYRT</name>
<evidence type="ECO:0000313" key="1">
    <source>
        <dbReference type="EMBL" id="KAI4342325.1"/>
    </source>
</evidence>
<dbReference type="EMBL" id="CM042886">
    <property type="protein sequence ID" value="KAI4342325.1"/>
    <property type="molecule type" value="Genomic_DNA"/>
</dbReference>
<accession>A0ACB9P079</accession>
<comment type="caution">
    <text evidence="1">The sequence shown here is derived from an EMBL/GenBank/DDBJ whole genome shotgun (WGS) entry which is preliminary data.</text>
</comment>
<sequence>MVAAVSESVNGGSNHVDGKPSGSPSVQGKSPDANVRKPRAKRVASRYLSPSPSTSASTATTVTSNTTALTSSSSGSSAARRFGSPLPAIKRSQSADRRRPGYNANTGSEPSASAKLLVSSAKGSVSTSTRSLSVSFQGESFSLPISKEKTANNVGISRKATPERKRVAAPPAAARDLSDSSKLMDRHRWPGSARQENSGECASPITRSFDWVDSGVLDDNSCGSGNMGSFLGQIVSEDSRRVSFETRLNVDLGRVESAREVGVSRKMDSRFLNESCGRLASELAASDTDSVSSGSTSGMQEVNPNSSSKISRSRSLPRGIAMSARFWQETNSRLRRLQDPGSPSSMSPISRISLIGKSGQSKRFSSEGSLSATRSSPTRGPTRPASLGKSWASAITSPLRGMLSPSRIRPGTGGSGNAAVNSPSILSFAVDIRRGKVGEDRIDDAHRSRLLYNCYLLWRFVNARADTTFMVQTQNVEKTLWGTWITISELRHSVAIKRMKLLLLRRRLTLASTLKGQINYLEDWSELEVDHVSSLAGANEALKASTLRLPVIENAVVNMQHLKNVMGSAVDAMQGMASSVCYLSSKVEEMNSLVAELADVISKECFFLDHCKQLLSALTAMRVNDCSLRTQLLQLNRPPSTRTIRATRIQ</sequence>
<organism evidence="1 2">
    <name type="scientific">Melastoma candidum</name>
    <dbReference type="NCBI Taxonomy" id="119954"/>
    <lineage>
        <taxon>Eukaryota</taxon>
        <taxon>Viridiplantae</taxon>
        <taxon>Streptophyta</taxon>
        <taxon>Embryophyta</taxon>
        <taxon>Tracheophyta</taxon>
        <taxon>Spermatophyta</taxon>
        <taxon>Magnoliopsida</taxon>
        <taxon>eudicotyledons</taxon>
        <taxon>Gunneridae</taxon>
        <taxon>Pentapetalae</taxon>
        <taxon>rosids</taxon>
        <taxon>malvids</taxon>
        <taxon>Myrtales</taxon>
        <taxon>Melastomataceae</taxon>
        <taxon>Melastomatoideae</taxon>
        <taxon>Melastomateae</taxon>
        <taxon>Melastoma</taxon>
    </lineage>
</organism>
<proteinExistence type="predicted"/>